<evidence type="ECO:0000313" key="3">
    <source>
        <dbReference type="Proteomes" id="UP001280121"/>
    </source>
</evidence>
<dbReference type="EMBL" id="JANJYI010000009">
    <property type="protein sequence ID" value="KAK2634301.1"/>
    <property type="molecule type" value="Genomic_DNA"/>
</dbReference>
<reference evidence="2" key="1">
    <citation type="journal article" date="2023" name="Plant J.">
        <title>Genome sequences and population genomics provide insights into the demographic history, inbreeding, and mutation load of two 'living fossil' tree species of Dipteronia.</title>
        <authorList>
            <person name="Feng Y."/>
            <person name="Comes H.P."/>
            <person name="Chen J."/>
            <person name="Zhu S."/>
            <person name="Lu R."/>
            <person name="Zhang X."/>
            <person name="Li P."/>
            <person name="Qiu J."/>
            <person name="Olsen K.M."/>
            <person name="Qiu Y."/>
        </authorList>
    </citation>
    <scope>NUCLEOTIDE SEQUENCE</scope>
    <source>
        <strain evidence="2">KIB01</strain>
    </source>
</reference>
<dbReference type="PANTHER" id="PTHR31286:SF167">
    <property type="entry name" value="OS09G0268800 PROTEIN"/>
    <property type="match status" value="1"/>
</dbReference>
<dbReference type="InterPro" id="IPR040256">
    <property type="entry name" value="At4g02000-like"/>
</dbReference>
<dbReference type="AlphaFoldDB" id="A0AAD9TE55"/>
<proteinExistence type="predicted"/>
<protein>
    <recommendedName>
        <fullName evidence="1">DUF4283 domain-containing protein</fullName>
    </recommendedName>
</protein>
<accession>A0AAD9TE55</accession>
<organism evidence="2 3">
    <name type="scientific">Dipteronia dyeriana</name>
    <dbReference type="NCBI Taxonomy" id="168575"/>
    <lineage>
        <taxon>Eukaryota</taxon>
        <taxon>Viridiplantae</taxon>
        <taxon>Streptophyta</taxon>
        <taxon>Embryophyta</taxon>
        <taxon>Tracheophyta</taxon>
        <taxon>Spermatophyta</taxon>
        <taxon>Magnoliopsida</taxon>
        <taxon>eudicotyledons</taxon>
        <taxon>Gunneridae</taxon>
        <taxon>Pentapetalae</taxon>
        <taxon>rosids</taxon>
        <taxon>malvids</taxon>
        <taxon>Sapindales</taxon>
        <taxon>Sapindaceae</taxon>
        <taxon>Hippocastanoideae</taxon>
        <taxon>Acereae</taxon>
        <taxon>Dipteronia</taxon>
    </lineage>
</organism>
<gene>
    <name evidence="2" type="ORF">Ddye_029093</name>
</gene>
<dbReference type="PANTHER" id="PTHR31286">
    <property type="entry name" value="GLYCINE-RICH CELL WALL STRUCTURAL PROTEIN 1.8-LIKE"/>
    <property type="match status" value="1"/>
</dbReference>
<name>A0AAD9TE55_9ROSI</name>
<dbReference type="Proteomes" id="UP001280121">
    <property type="component" value="Unassembled WGS sequence"/>
</dbReference>
<keyword evidence="3" id="KW-1185">Reference proteome</keyword>
<comment type="caution">
    <text evidence="2">The sequence shown here is derived from an EMBL/GenBank/DDBJ whole genome shotgun (WGS) entry which is preliminary data.</text>
</comment>
<evidence type="ECO:0000313" key="2">
    <source>
        <dbReference type="EMBL" id="KAK2634301.1"/>
    </source>
</evidence>
<dbReference type="InterPro" id="IPR025558">
    <property type="entry name" value="DUF4283"/>
</dbReference>
<evidence type="ECO:0000259" key="1">
    <source>
        <dbReference type="Pfam" id="PF14111"/>
    </source>
</evidence>
<dbReference type="Pfam" id="PF14111">
    <property type="entry name" value="DUF4283"/>
    <property type="match status" value="1"/>
</dbReference>
<feature type="domain" description="DUF4283" evidence="1">
    <location>
        <begin position="91"/>
        <end position="165"/>
    </location>
</feature>
<sequence length="371" mass="42234">MQAILTAIGKLRGCLRQIETLKPGGASEADIVWFLHTDFLCLSRCFWWVCLCPYLTMNADKLALLCNALSVKEMDGPVRTLDTALLNNSDKRLSLCLVGKLLTNKLINNEAFSNVMYSVWRVSEGVEIEWIKGNIFTFYFKNLEDQKCIILGSPWSFDRTMLVLEEPVGEGDIKTMSFNRMECWVQIHNIPLLCMTEEIGIFLGKMIGEVKGIDLEAAKEVGGRFIRVRVIIDVNEPLTKSIRVDLLGNRKITIMLLHYERLLDSYFKYGRLGHTLLDCSAEGDNREVTSKVNMSLNIWLHMGSPPKCFHFCNDRNDRSWGKPVRGGSSNRSFGDWWKGKKVPEGEAKAEERWMSNFPVGQGKLKGYDRTA</sequence>